<dbReference type="SUPFAM" id="SSF47203">
    <property type="entry name" value="Acyl-CoA dehydrogenase C-terminal domain-like"/>
    <property type="match status" value="1"/>
</dbReference>
<comment type="cofactor">
    <cofactor evidence="1 6">
        <name>FAD</name>
        <dbReference type="ChEBI" id="CHEBI:57692"/>
    </cofactor>
</comment>
<evidence type="ECO:0000256" key="2">
    <source>
        <dbReference type="ARBA" id="ARBA00009347"/>
    </source>
</evidence>
<proteinExistence type="inferred from homology"/>
<dbReference type="eggNOG" id="COG1960">
    <property type="taxonomic scope" value="Bacteria"/>
</dbReference>
<dbReference type="InterPro" id="IPR050741">
    <property type="entry name" value="Acyl-CoA_dehydrogenase"/>
</dbReference>
<dbReference type="InterPro" id="IPR009100">
    <property type="entry name" value="AcylCoA_DH/oxidase_NM_dom_sf"/>
</dbReference>
<evidence type="ECO:0000256" key="5">
    <source>
        <dbReference type="ARBA" id="ARBA00023002"/>
    </source>
</evidence>
<accession>A0YCN5</accession>
<dbReference type="Pfam" id="PF00441">
    <property type="entry name" value="Acyl-CoA_dh_1"/>
    <property type="match status" value="1"/>
</dbReference>
<dbReference type="STRING" id="247633.GP2143_08389"/>
<dbReference type="GO" id="GO:0033539">
    <property type="term" value="P:fatty acid beta-oxidation using acyl-CoA dehydrogenase"/>
    <property type="evidence" value="ECO:0007669"/>
    <property type="project" value="TreeGrafter"/>
</dbReference>
<dbReference type="FunFam" id="2.40.110.10:FF:000014">
    <property type="entry name" value="Probable acyl-CoA dehydrogenase"/>
    <property type="match status" value="1"/>
</dbReference>
<dbReference type="OrthoDB" id="9769473at2"/>
<reference evidence="10 11" key="1">
    <citation type="journal article" date="2010" name="J. Bacteriol.">
        <title>Genome sequence of the oligotrophic marine Gammaproteobacterium HTCC2143, isolated from the Oregon Coast.</title>
        <authorList>
            <person name="Oh H.M."/>
            <person name="Kang I."/>
            <person name="Ferriera S."/>
            <person name="Giovannoni S.J."/>
            <person name="Cho J.C."/>
        </authorList>
    </citation>
    <scope>NUCLEOTIDE SEQUENCE [LARGE SCALE GENOMIC DNA]</scope>
    <source>
        <strain evidence="10 11">HTCC2143</strain>
    </source>
</reference>
<evidence type="ECO:0000259" key="9">
    <source>
        <dbReference type="Pfam" id="PF02771"/>
    </source>
</evidence>
<dbReference type="GO" id="GO:0050660">
    <property type="term" value="F:flavin adenine dinucleotide binding"/>
    <property type="evidence" value="ECO:0007669"/>
    <property type="project" value="InterPro"/>
</dbReference>
<evidence type="ECO:0000256" key="3">
    <source>
        <dbReference type="ARBA" id="ARBA00022630"/>
    </source>
</evidence>
<feature type="domain" description="Acyl-CoA oxidase/dehydrogenase middle" evidence="8">
    <location>
        <begin position="119"/>
        <end position="217"/>
    </location>
</feature>
<dbReference type="SUPFAM" id="SSF56645">
    <property type="entry name" value="Acyl-CoA dehydrogenase NM domain-like"/>
    <property type="match status" value="1"/>
</dbReference>
<dbReference type="Pfam" id="PF02771">
    <property type="entry name" value="Acyl-CoA_dh_N"/>
    <property type="match status" value="1"/>
</dbReference>
<dbReference type="Pfam" id="PF02770">
    <property type="entry name" value="Acyl-CoA_dh_M"/>
    <property type="match status" value="1"/>
</dbReference>
<comment type="similarity">
    <text evidence="2 6">Belongs to the acyl-CoA dehydrogenase family.</text>
</comment>
<dbReference type="Proteomes" id="UP000004931">
    <property type="component" value="Unassembled WGS sequence"/>
</dbReference>
<dbReference type="InterPro" id="IPR009075">
    <property type="entry name" value="AcylCo_DH/oxidase_C"/>
</dbReference>
<dbReference type="InterPro" id="IPR006089">
    <property type="entry name" value="Acyl-CoA_DH_CS"/>
</dbReference>
<evidence type="ECO:0000313" key="11">
    <source>
        <dbReference type="Proteomes" id="UP000004931"/>
    </source>
</evidence>
<dbReference type="InterPro" id="IPR037069">
    <property type="entry name" value="AcylCoA_DH/ox_N_sf"/>
</dbReference>
<dbReference type="Gene3D" id="1.10.540.10">
    <property type="entry name" value="Acyl-CoA dehydrogenase/oxidase, N-terminal domain"/>
    <property type="match status" value="1"/>
</dbReference>
<dbReference type="PANTHER" id="PTHR48083:SF1">
    <property type="entry name" value="DEHYDROGENASE, PUTATIVE (AFU_ORTHOLOGUE AFUA_7G06510)-RELATED"/>
    <property type="match status" value="1"/>
</dbReference>
<dbReference type="InterPro" id="IPR013786">
    <property type="entry name" value="AcylCoA_DH/ox_N"/>
</dbReference>
<feature type="domain" description="Acyl-CoA dehydrogenase/oxidase N-terminal" evidence="9">
    <location>
        <begin position="9"/>
        <end position="113"/>
    </location>
</feature>
<dbReference type="Gene3D" id="2.40.110.10">
    <property type="entry name" value="Butyryl-CoA Dehydrogenase, subunit A, domain 2"/>
    <property type="match status" value="1"/>
</dbReference>
<comment type="caution">
    <text evidence="10">The sequence shown here is derived from an EMBL/GenBank/DDBJ whole genome shotgun (WGS) entry which is preliminary data.</text>
</comment>
<dbReference type="InterPro" id="IPR006091">
    <property type="entry name" value="Acyl-CoA_Oxase/DH_mid-dom"/>
</dbReference>
<feature type="domain" description="Acyl-CoA dehydrogenase/oxidase C-terminal" evidence="7">
    <location>
        <begin position="230"/>
        <end position="362"/>
    </location>
</feature>
<keyword evidence="4 6" id="KW-0274">FAD</keyword>
<organism evidence="10 11">
    <name type="scientific">marine gamma proteobacterium HTCC2143</name>
    <dbReference type="NCBI Taxonomy" id="247633"/>
    <lineage>
        <taxon>Bacteria</taxon>
        <taxon>Pseudomonadati</taxon>
        <taxon>Pseudomonadota</taxon>
        <taxon>Gammaproteobacteria</taxon>
        <taxon>Cellvibrionales</taxon>
        <taxon>Spongiibacteraceae</taxon>
        <taxon>BD1-7 clade</taxon>
    </lineage>
</organism>
<dbReference type="PROSITE" id="PS00073">
    <property type="entry name" value="ACYL_COA_DH_2"/>
    <property type="match status" value="1"/>
</dbReference>
<dbReference type="Gene3D" id="1.20.140.10">
    <property type="entry name" value="Butyryl-CoA Dehydrogenase, subunit A, domain 3"/>
    <property type="match status" value="1"/>
</dbReference>
<dbReference type="InterPro" id="IPR036250">
    <property type="entry name" value="AcylCo_DH-like_C"/>
</dbReference>
<dbReference type="FunFam" id="1.20.140.10:FF:000012">
    <property type="entry name" value="Acyl-CoA dehydrogenase fadE12"/>
    <property type="match status" value="1"/>
</dbReference>
<evidence type="ECO:0000256" key="6">
    <source>
        <dbReference type="RuleBase" id="RU362125"/>
    </source>
</evidence>
<evidence type="ECO:0000259" key="7">
    <source>
        <dbReference type="Pfam" id="PF00441"/>
    </source>
</evidence>
<dbReference type="PANTHER" id="PTHR48083">
    <property type="entry name" value="MEDIUM-CHAIN SPECIFIC ACYL-COA DEHYDROGENASE, MITOCHONDRIAL-RELATED"/>
    <property type="match status" value="1"/>
</dbReference>
<dbReference type="PIRSF" id="PIRSF016578">
    <property type="entry name" value="HsaA"/>
    <property type="match status" value="1"/>
</dbReference>
<dbReference type="FunFam" id="1.10.540.10:FF:000013">
    <property type="entry name" value="Acyl-CoA dehydrogenase"/>
    <property type="match status" value="1"/>
</dbReference>
<keyword evidence="5 6" id="KW-0560">Oxidoreductase</keyword>
<dbReference type="AlphaFoldDB" id="A0YCN5"/>
<name>A0YCN5_9GAMM</name>
<evidence type="ECO:0000256" key="1">
    <source>
        <dbReference type="ARBA" id="ARBA00001974"/>
    </source>
</evidence>
<keyword evidence="3 6" id="KW-0285">Flavoprotein</keyword>
<dbReference type="GO" id="GO:0005737">
    <property type="term" value="C:cytoplasm"/>
    <property type="evidence" value="ECO:0007669"/>
    <property type="project" value="TreeGrafter"/>
</dbReference>
<evidence type="ECO:0000313" key="10">
    <source>
        <dbReference type="EMBL" id="EAW31554.1"/>
    </source>
</evidence>
<dbReference type="EMBL" id="AAVT01000003">
    <property type="protein sequence ID" value="EAW31554.1"/>
    <property type="molecule type" value="Genomic_DNA"/>
</dbReference>
<dbReference type="GO" id="GO:0003995">
    <property type="term" value="F:acyl-CoA dehydrogenase activity"/>
    <property type="evidence" value="ECO:0007669"/>
    <property type="project" value="InterPro"/>
</dbReference>
<dbReference type="InterPro" id="IPR046373">
    <property type="entry name" value="Acyl-CoA_Oxase/DH_mid-dom_sf"/>
</dbReference>
<keyword evidence="11" id="KW-1185">Reference proteome</keyword>
<sequence>MAFEKTYPEIRDAVSKLCSQFSGDYWRKLDDGSEYPTEFVQTLNDAGYLSILIPEEYGGSGLPLSAACAVLEEIQRSGGNGGACHAQMYTMGTLLRHGTEAQKEKYLPKIADGSLRLQAFGVTEPTSGTDTSRIRTTAVRDGDDYVVNGQKVFISRTEHSDLMVLLVRTTPRDECSKHTDGMSVLLVDMRDAVGNGLTIKPINTMMNHASTELFFDDLRVPAENVIGGEGNGFKCILDGMNAERILIAAECIGDARWFTEKSSHYACEREVFGRPIGQNQGVQFPIARAHIQTEAAALMVQQAADLYDQGKRPGAEANMAKMLASEASWAAADVCIQTHGGYGFTQEYDVERKFRETRLYQVAPISTNLILSFVATQELNMPKSF</sequence>
<evidence type="ECO:0000256" key="4">
    <source>
        <dbReference type="ARBA" id="ARBA00022827"/>
    </source>
</evidence>
<evidence type="ECO:0000259" key="8">
    <source>
        <dbReference type="Pfam" id="PF02770"/>
    </source>
</evidence>
<gene>
    <name evidence="10" type="ORF">GP2143_08389</name>
</gene>
<protein>
    <submittedName>
        <fullName evidence="10">Acyl-CoA dehydrogenase</fullName>
    </submittedName>
</protein>